<dbReference type="InterPro" id="IPR004485">
    <property type="entry name" value="Cobalamin_biosynth_CobD/CbiB"/>
</dbReference>
<protein>
    <recommendedName>
        <fullName evidence="9">Cobalamin biosynthesis protein CobD</fullName>
    </recommendedName>
</protein>
<dbReference type="GO" id="GO:0009236">
    <property type="term" value="P:cobalamin biosynthetic process"/>
    <property type="evidence" value="ECO:0007669"/>
    <property type="project" value="UniProtKB-UniRule"/>
</dbReference>
<evidence type="ECO:0000256" key="3">
    <source>
        <dbReference type="ARBA" id="ARBA00006263"/>
    </source>
</evidence>
<keyword evidence="5 9" id="KW-0169">Cobalamin biosynthesis</keyword>
<comment type="caution">
    <text evidence="9">Lacks conserved residue(s) required for the propagation of feature annotation.</text>
</comment>
<evidence type="ECO:0000256" key="4">
    <source>
        <dbReference type="ARBA" id="ARBA00022475"/>
    </source>
</evidence>
<dbReference type="GO" id="GO:0048472">
    <property type="term" value="F:threonine-phosphate decarboxylase activity"/>
    <property type="evidence" value="ECO:0007669"/>
    <property type="project" value="InterPro"/>
</dbReference>
<name>A0A501PLJ6_9PROT</name>
<evidence type="ECO:0000256" key="1">
    <source>
        <dbReference type="ARBA" id="ARBA00004651"/>
    </source>
</evidence>
<feature type="transmembrane region" description="Helical" evidence="9">
    <location>
        <begin position="85"/>
        <end position="105"/>
    </location>
</feature>
<dbReference type="NCBIfam" id="TIGR00380">
    <property type="entry name" value="cobal_cbiB"/>
    <property type="match status" value="1"/>
</dbReference>
<evidence type="ECO:0000256" key="9">
    <source>
        <dbReference type="HAMAP-Rule" id="MF_00024"/>
    </source>
</evidence>
<comment type="subcellular location">
    <subcellularLocation>
        <location evidence="1 9">Cell membrane</location>
        <topology evidence="1 9">Multi-pass membrane protein</topology>
    </subcellularLocation>
</comment>
<feature type="transmembrane region" description="Helical" evidence="9">
    <location>
        <begin position="301"/>
        <end position="319"/>
    </location>
</feature>
<dbReference type="AlphaFoldDB" id="A0A501PLJ6"/>
<comment type="similarity">
    <text evidence="3 9">Belongs to the CobD/CbiB family.</text>
</comment>
<dbReference type="HAMAP" id="MF_00024">
    <property type="entry name" value="CobD_CbiB"/>
    <property type="match status" value="1"/>
</dbReference>
<evidence type="ECO:0000256" key="6">
    <source>
        <dbReference type="ARBA" id="ARBA00022692"/>
    </source>
</evidence>
<comment type="caution">
    <text evidence="10">The sequence shown here is derived from an EMBL/GenBank/DDBJ whole genome shotgun (WGS) entry which is preliminary data.</text>
</comment>
<evidence type="ECO:0000256" key="5">
    <source>
        <dbReference type="ARBA" id="ARBA00022573"/>
    </source>
</evidence>
<keyword evidence="8 9" id="KW-0472">Membrane</keyword>
<keyword evidence="7 9" id="KW-1133">Transmembrane helix</keyword>
<dbReference type="GO" id="GO:0005886">
    <property type="term" value="C:plasma membrane"/>
    <property type="evidence" value="ECO:0007669"/>
    <property type="project" value="UniProtKB-SubCell"/>
</dbReference>
<feature type="transmembrane region" description="Helical" evidence="9">
    <location>
        <begin position="160"/>
        <end position="181"/>
    </location>
</feature>
<dbReference type="EMBL" id="VFIY01000006">
    <property type="protein sequence ID" value="TPD60636.1"/>
    <property type="molecule type" value="Genomic_DNA"/>
</dbReference>
<gene>
    <name evidence="9 10" type="primary">cobD</name>
    <name evidence="10" type="ORF">FIV46_07875</name>
</gene>
<comment type="pathway">
    <text evidence="2 9">Cofactor biosynthesis; adenosylcobalamin biosynthesis.</text>
</comment>
<dbReference type="OrthoDB" id="9811967at2"/>
<dbReference type="RefSeq" id="WP_139940205.1">
    <property type="nucleotide sequence ID" value="NZ_JBHSYP010000008.1"/>
</dbReference>
<dbReference type="Proteomes" id="UP000319148">
    <property type="component" value="Unassembled WGS sequence"/>
</dbReference>
<comment type="function">
    <text evidence="9">Converts cobyric acid to cobinamide by the addition of aminopropanol on the F carboxylic group.</text>
</comment>
<organism evidence="10 11">
    <name type="scientific">Emcibacter nanhaiensis</name>
    <dbReference type="NCBI Taxonomy" id="1505037"/>
    <lineage>
        <taxon>Bacteria</taxon>
        <taxon>Pseudomonadati</taxon>
        <taxon>Pseudomonadota</taxon>
        <taxon>Alphaproteobacteria</taxon>
        <taxon>Emcibacterales</taxon>
        <taxon>Emcibacteraceae</taxon>
        <taxon>Emcibacter</taxon>
    </lineage>
</organism>
<keyword evidence="4 9" id="KW-1003">Cell membrane</keyword>
<evidence type="ECO:0000256" key="7">
    <source>
        <dbReference type="ARBA" id="ARBA00022989"/>
    </source>
</evidence>
<keyword evidence="11" id="KW-1185">Reference proteome</keyword>
<dbReference type="GO" id="GO:0015420">
    <property type="term" value="F:ABC-type vitamin B12 transporter activity"/>
    <property type="evidence" value="ECO:0007669"/>
    <property type="project" value="UniProtKB-UniRule"/>
</dbReference>
<dbReference type="UniPathway" id="UPA00148"/>
<evidence type="ECO:0000256" key="2">
    <source>
        <dbReference type="ARBA" id="ARBA00004953"/>
    </source>
</evidence>
<dbReference type="PANTHER" id="PTHR34308:SF1">
    <property type="entry name" value="COBALAMIN BIOSYNTHESIS PROTEIN CBIB"/>
    <property type="match status" value="1"/>
</dbReference>
<dbReference type="Pfam" id="PF03186">
    <property type="entry name" value="CobD_Cbib"/>
    <property type="match status" value="1"/>
</dbReference>
<feature type="transmembrane region" description="Helical" evidence="9">
    <location>
        <begin position="57"/>
        <end position="78"/>
    </location>
</feature>
<accession>A0A501PLJ6</accession>
<dbReference type="PANTHER" id="PTHR34308">
    <property type="entry name" value="COBALAMIN BIOSYNTHESIS PROTEIN CBIB"/>
    <property type="match status" value="1"/>
</dbReference>
<keyword evidence="6 9" id="KW-0812">Transmembrane</keyword>
<sequence>MIPAQALFFILALDALTGDPEWLYRRIPHPAVLMGRSLAALEREFNRWETAGKRENFIRGLFSLTVYLMFWILLAVAVEIVAFTLLPVWGGWIVTVVLASTLLAARSLYDHVLAVADSPDTESGRQTVARIVGRDVAQLDEAGVNRAAVESLAENFSDGVMAPAFWFLVAGLPGLVGYKAINTADSMIGHRSPRYETFGKAAARLDDLANFLPARLTAVLFIVAGRLTRRFGLLEVFVKTMEQAAGHLSLNAGWPEAALGNILSFRLGGPRRYGEEEVDGAYMGTGRYDLIRQDIKEALKLTKVAFGVMAGVVLSVGVLL</sequence>
<reference evidence="11" key="1">
    <citation type="submission" date="2019-06" db="EMBL/GenBank/DDBJ databases">
        <title>The complete genome of Emcibacter congregatus ZYLT.</title>
        <authorList>
            <person name="Zhao Z."/>
        </authorList>
    </citation>
    <scope>NUCLEOTIDE SEQUENCE [LARGE SCALE GENOMIC DNA]</scope>
    <source>
        <strain evidence="11">MCCC 1A06723</strain>
    </source>
</reference>
<evidence type="ECO:0000256" key="8">
    <source>
        <dbReference type="ARBA" id="ARBA00023136"/>
    </source>
</evidence>
<proteinExistence type="inferred from homology"/>
<evidence type="ECO:0000313" key="11">
    <source>
        <dbReference type="Proteomes" id="UP000319148"/>
    </source>
</evidence>
<evidence type="ECO:0000313" key="10">
    <source>
        <dbReference type="EMBL" id="TPD60636.1"/>
    </source>
</evidence>